<evidence type="ECO:0000256" key="1">
    <source>
        <dbReference type="SAM" id="MobiDB-lite"/>
    </source>
</evidence>
<dbReference type="PANTHER" id="PTHR12197">
    <property type="entry name" value="HISTONE-LYSINE N-METHYLTRANSFERASE SMYD"/>
    <property type="match status" value="1"/>
</dbReference>
<feature type="region of interest" description="Disordered" evidence="1">
    <location>
        <begin position="701"/>
        <end position="723"/>
    </location>
</feature>
<comment type="caution">
    <text evidence="3">The sequence shown here is derived from an EMBL/GenBank/DDBJ whole genome shotgun (WGS) entry which is preliminary data.</text>
</comment>
<dbReference type="PANTHER" id="PTHR12197:SF251">
    <property type="entry name" value="EG:BACR7C10.4 PROTEIN"/>
    <property type="match status" value="1"/>
</dbReference>
<gene>
    <name evidence="3" type="ORF">SCUCBS95973_000958</name>
</gene>
<dbReference type="Proteomes" id="UP001642405">
    <property type="component" value="Unassembled WGS sequence"/>
</dbReference>
<feature type="compositionally biased region" description="Basic and acidic residues" evidence="1">
    <location>
        <begin position="701"/>
        <end position="716"/>
    </location>
</feature>
<protein>
    <recommendedName>
        <fullName evidence="2">SET domain-containing protein</fullName>
    </recommendedName>
</protein>
<dbReference type="SUPFAM" id="SSF82199">
    <property type="entry name" value="SET domain"/>
    <property type="match status" value="1"/>
</dbReference>
<organism evidence="3 4">
    <name type="scientific">Sporothrix curviconia</name>
    <dbReference type="NCBI Taxonomy" id="1260050"/>
    <lineage>
        <taxon>Eukaryota</taxon>
        <taxon>Fungi</taxon>
        <taxon>Dikarya</taxon>
        <taxon>Ascomycota</taxon>
        <taxon>Pezizomycotina</taxon>
        <taxon>Sordariomycetes</taxon>
        <taxon>Sordariomycetidae</taxon>
        <taxon>Ophiostomatales</taxon>
        <taxon>Ophiostomataceae</taxon>
        <taxon>Sporothrix</taxon>
    </lineage>
</organism>
<feature type="compositionally biased region" description="Polar residues" evidence="1">
    <location>
        <begin position="641"/>
        <end position="657"/>
    </location>
</feature>
<dbReference type="InterPro" id="IPR050869">
    <property type="entry name" value="H3K4_H4K5_MeTrfase"/>
</dbReference>
<reference evidence="3 4" key="1">
    <citation type="submission" date="2024-01" db="EMBL/GenBank/DDBJ databases">
        <authorList>
            <person name="Allen C."/>
            <person name="Tagirdzhanova G."/>
        </authorList>
    </citation>
    <scope>NUCLEOTIDE SEQUENCE [LARGE SCALE GENOMIC DNA]</scope>
</reference>
<dbReference type="Gene3D" id="2.170.270.10">
    <property type="entry name" value="SET domain"/>
    <property type="match status" value="1"/>
</dbReference>
<feature type="region of interest" description="Disordered" evidence="1">
    <location>
        <begin position="592"/>
        <end position="657"/>
    </location>
</feature>
<dbReference type="PROSITE" id="PS50280">
    <property type="entry name" value="SET"/>
    <property type="match status" value="1"/>
</dbReference>
<feature type="compositionally biased region" description="Low complexity" evidence="1">
    <location>
        <begin position="592"/>
        <end position="604"/>
    </location>
</feature>
<evidence type="ECO:0000313" key="3">
    <source>
        <dbReference type="EMBL" id="CAK7210927.1"/>
    </source>
</evidence>
<dbReference type="EMBL" id="CAWUHB010000003">
    <property type="protein sequence ID" value="CAK7210927.1"/>
    <property type="molecule type" value="Genomic_DNA"/>
</dbReference>
<feature type="compositionally biased region" description="Low complexity" evidence="1">
    <location>
        <begin position="620"/>
        <end position="631"/>
    </location>
</feature>
<evidence type="ECO:0000313" key="4">
    <source>
        <dbReference type="Proteomes" id="UP001642405"/>
    </source>
</evidence>
<accession>A0ABP0AUI1</accession>
<name>A0ABP0AUI1_9PEZI</name>
<feature type="compositionally biased region" description="Basic and acidic residues" evidence="1">
    <location>
        <begin position="609"/>
        <end position="618"/>
    </location>
</feature>
<evidence type="ECO:0000259" key="2">
    <source>
        <dbReference type="PROSITE" id="PS50280"/>
    </source>
</evidence>
<sequence>MATQTEDIEEYQTTFLTTSDCSVTSLPPLEVLPIGLIHENAALYTTVLESMKQAVPINVKASTVATKKSGLFFAGSKPLAAGEMLFLTHPLVMARSPEEVQAPGPKDPPKPGEGLADSHICDYCFKGPQTFAERGASTKESTSQALPPARRCTGCNLLSFCNKRRDPAFLMHLRVLLMDKADAIAENVMKVIRDLNLPFSLPLQPSLEHNVKNCALHAYHLLALKNRDFTFIRDVLCRILGNQAVITTADETAIVHCFDIALAMLNHSCEPNAFIFVEGRQTRVRSLRAIDPGEEITVALVDTRLDVQNRREALRLQTLNDEYVCYCEMCLEDTRAMEHLVGGDHSQMAVLKQFHANVVPKALQLIHNIKKAVWDKKKTDLIHDFVALAEGEFIAHFGKDPMDSVNYKPIPWLRMAGAAMFLEIWELESALYYATMSFMFHEPCFDPMSVTDLRVLVNTLRAICDLPETDKQHKRIFASEGSKFPTIQDLRAFTVSCTIAFGLLAVKVYGPKLGFVRAVLRWGRDGEAICAPLKPCTLEFNAAAERAQRQIIAWCLGDRTARFYPINPPTRVQYDELTDVLRAREEQLEQADFAEQADQAATAAEYEEVERLAHDTRTARPQQPQQPQQSRQSRRCELSGRSVQSMQTTKSGQSGQSVISIETVCSSQTAQSIQSEQGLTVLRSYEEKMRAAKKAERLLRQEKERQAQQSSRKEDGNTENASMNDQLQVMFDGKMQQMVDHGLDWELDRDKQLGHEFGRAEARSSTVEEVCRLQTDW</sequence>
<dbReference type="Gene3D" id="1.10.220.160">
    <property type="match status" value="1"/>
</dbReference>
<dbReference type="Gene3D" id="6.10.140.2220">
    <property type="match status" value="1"/>
</dbReference>
<keyword evidence="4" id="KW-1185">Reference proteome</keyword>
<proteinExistence type="predicted"/>
<dbReference type="CDD" id="cd20071">
    <property type="entry name" value="SET_SMYD"/>
    <property type="match status" value="1"/>
</dbReference>
<feature type="domain" description="SET" evidence="2">
    <location>
        <begin position="55"/>
        <end position="301"/>
    </location>
</feature>
<dbReference type="Pfam" id="PF00856">
    <property type="entry name" value="SET"/>
    <property type="match status" value="1"/>
</dbReference>
<dbReference type="InterPro" id="IPR001214">
    <property type="entry name" value="SET_dom"/>
</dbReference>
<dbReference type="InterPro" id="IPR046341">
    <property type="entry name" value="SET_dom_sf"/>
</dbReference>